<keyword evidence="1" id="KW-1133">Transmembrane helix</keyword>
<name>W7JCK9_9PSEU</name>
<dbReference type="STRING" id="909613.UO65_0919"/>
<feature type="transmembrane region" description="Helical" evidence="1">
    <location>
        <begin position="12"/>
        <end position="30"/>
    </location>
</feature>
<evidence type="ECO:0000313" key="2">
    <source>
        <dbReference type="EMBL" id="EWC63759.1"/>
    </source>
</evidence>
<proteinExistence type="predicted"/>
<keyword evidence="1" id="KW-0472">Membrane</keyword>
<dbReference type="Proteomes" id="UP000019277">
    <property type="component" value="Unassembled WGS sequence"/>
</dbReference>
<dbReference type="eggNOG" id="ENOG5033GN1">
    <property type="taxonomic scope" value="Bacteria"/>
</dbReference>
<feature type="transmembrane region" description="Helical" evidence="1">
    <location>
        <begin position="42"/>
        <end position="65"/>
    </location>
</feature>
<feature type="transmembrane region" description="Helical" evidence="1">
    <location>
        <begin position="104"/>
        <end position="121"/>
    </location>
</feature>
<comment type="caution">
    <text evidence="2">The sequence shown here is derived from an EMBL/GenBank/DDBJ whole genome shotgun (WGS) entry which is preliminary data.</text>
</comment>
<protein>
    <submittedName>
        <fullName evidence="2">Putative integral membrane protein</fullName>
    </submittedName>
</protein>
<dbReference type="AlphaFoldDB" id="W7JCK9"/>
<feature type="transmembrane region" description="Helical" evidence="1">
    <location>
        <begin position="77"/>
        <end position="97"/>
    </location>
</feature>
<sequence>MVPVVDALTSVLNWVALGAALWALVLVVLLRPPLPGRPDGWAYLGLLVLLELGLLAQAVVGFVNLATTDRDVEALTFGGYLLGALLVLPIAVFWALAERTRWGIAVLVIGCLVVPVLNLRLDQVWAAVPGV</sequence>
<dbReference type="EMBL" id="AYXG01000036">
    <property type="protein sequence ID" value="EWC63759.1"/>
    <property type="molecule type" value="Genomic_DNA"/>
</dbReference>
<organism evidence="2 3">
    <name type="scientific">Actinokineospora spheciospongiae</name>
    <dbReference type="NCBI Taxonomy" id="909613"/>
    <lineage>
        <taxon>Bacteria</taxon>
        <taxon>Bacillati</taxon>
        <taxon>Actinomycetota</taxon>
        <taxon>Actinomycetes</taxon>
        <taxon>Pseudonocardiales</taxon>
        <taxon>Pseudonocardiaceae</taxon>
        <taxon>Actinokineospora</taxon>
    </lineage>
</organism>
<gene>
    <name evidence="2" type="ORF">UO65_0919</name>
</gene>
<accession>W7JCK9</accession>
<keyword evidence="3" id="KW-1185">Reference proteome</keyword>
<reference evidence="2 3" key="1">
    <citation type="journal article" date="2014" name="Genome Announc.">
        <title>Draft Genome Sequence of the Antitrypanosomally Active Sponge-Associated Bacterium Actinokineospora sp. Strain EG49.</title>
        <authorList>
            <person name="Harjes J."/>
            <person name="Ryu T."/>
            <person name="Abdelmohsen U.R."/>
            <person name="Moitinho-Silva L."/>
            <person name="Horn H."/>
            <person name="Ravasi T."/>
            <person name="Hentschel U."/>
        </authorList>
    </citation>
    <scope>NUCLEOTIDE SEQUENCE [LARGE SCALE GENOMIC DNA]</scope>
    <source>
        <strain evidence="2 3">EG49</strain>
    </source>
</reference>
<evidence type="ECO:0000256" key="1">
    <source>
        <dbReference type="SAM" id="Phobius"/>
    </source>
</evidence>
<evidence type="ECO:0000313" key="3">
    <source>
        <dbReference type="Proteomes" id="UP000019277"/>
    </source>
</evidence>
<keyword evidence="1" id="KW-0812">Transmembrane</keyword>